<sequence>MTLPLQTTYRPRTAVDLGTTVGSLQRGPGDPTQHRSGGVIWRASRTPAGLATVALAQRPDGSIRAAAWGAGREWALAQVPALCGAHDDARGFDAALHPVVARAASRRPGMHLARTDLVFDAFAQAILEQKVTVRQAFGAWRRLVTWQGDRAPGPTPRPLFAPPAPDAWGQIPSWTWHRAGVEPPQSKTIVGAARRPDAVERATRGATGRPTDPLTSFAGVGAWTAAETRIRALGDPDAVSVGDIHLSHEVGYALTGQRTDDAGMLALLEPWRGHRQRVIRLLLACGPREPRRAPRLHIEDHRAR</sequence>
<dbReference type="GO" id="GO:0043916">
    <property type="term" value="F:DNA-7-methylguanine glycosylase activity"/>
    <property type="evidence" value="ECO:0007669"/>
    <property type="project" value="TreeGrafter"/>
</dbReference>
<evidence type="ECO:0000313" key="3">
    <source>
        <dbReference type="EMBL" id="GGD45925.1"/>
    </source>
</evidence>
<gene>
    <name evidence="3" type="ORF">GCM10010915_29040</name>
</gene>
<keyword evidence="4" id="KW-1185">Reference proteome</keyword>
<dbReference type="AlphaFoldDB" id="A0A917DKY1"/>
<proteinExistence type="predicted"/>
<evidence type="ECO:0008006" key="5">
    <source>
        <dbReference type="Google" id="ProtNLM"/>
    </source>
</evidence>
<organism evidence="3 4">
    <name type="scientific">Microbacterium faecale</name>
    <dbReference type="NCBI Taxonomy" id="1804630"/>
    <lineage>
        <taxon>Bacteria</taxon>
        <taxon>Bacillati</taxon>
        <taxon>Actinomycetota</taxon>
        <taxon>Actinomycetes</taxon>
        <taxon>Micrococcales</taxon>
        <taxon>Microbacteriaceae</taxon>
        <taxon>Microbacterium</taxon>
    </lineage>
</organism>
<dbReference type="GO" id="GO:0005737">
    <property type="term" value="C:cytoplasm"/>
    <property type="evidence" value="ECO:0007669"/>
    <property type="project" value="TreeGrafter"/>
</dbReference>
<keyword evidence="1" id="KW-0227">DNA damage</keyword>
<reference evidence="3" key="2">
    <citation type="submission" date="2020-09" db="EMBL/GenBank/DDBJ databases">
        <authorList>
            <person name="Sun Q."/>
            <person name="Zhou Y."/>
        </authorList>
    </citation>
    <scope>NUCLEOTIDE SEQUENCE</scope>
    <source>
        <strain evidence="3">CGMCC 1.15152</strain>
    </source>
</reference>
<dbReference type="GO" id="GO:0008725">
    <property type="term" value="F:DNA-3-methyladenine glycosylase activity"/>
    <property type="evidence" value="ECO:0007669"/>
    <property type="project" value="TreeGrafter"/>
</dbReference>
<keyword evidence="2" id="KW-0234">DNA repair</keyword>
<name>A0A917DKY1_9MICO</name>
<dbReference type="GO" id="GO:0032993">
    <property type="term" value="C:protein-DNA complex"/>
    <property type="evidence" value="ECO:0007669"/>
    <property type="project" value="TreeGrafter"/>
</dbReference>
<dbReference type="RefSeq" id="WP_188713115.1">
    <property type="nucleotide sequence ID" value="NZ_BMHO01000002.1"/>
</dbReference>
<dbReference type="SUPFAM" id="SSF48150">
    <property type="entry name" value="DNA-glycosylase"/>
    <property type="match status" value="1"/>
</dbReference>
<reference evidence="3" key="1">
    <citation type="journal article" date="2014" name="Int. J. Syst. Evol. Microbiol.">
        <title>Complete genome sequence of Corynebacterium casei LMG S-19264T (=DSM 44701T), isolated from a smear-ripened cheese.</title>
        <authorList>
            <consortium name="US DOE Joint Genome Institute (JGI-PGF)"/>
            <person name="Walter F."/>
            <person name="Albersmeier A."/>
            <person name="Kalinowski J."/>
            <person name="Ruckert C."/>
        </authorList>
    </citation>
    <scope>NUCLEOTIDE SEQUENCE</scope>
    <source>
        <strain evidence="3">CGMCC 1.15152</strain>
    </source>
</reference>
<dbReference type="Proteomes" id="UP000633205">
    <property type="component" value="Unassembled WGS sequence"/>
</dbReference>
<evidence type="ECO:0000256" key="1">
    <source>
        <dbReference type="ARBA" id="ARBA00022763"/>
    </source>
</evidence>
<dbReference type="Gene3D" id="1.10.340.30">
    <property type="entry name" value="Hypothetical protein, domain 2"/>
    <property type="match status" value="1"/>
</dbReference>
<dbReference type="InterPro" id="IPR011257">
    <property type="entry name" value="DNA_glycosylase"/>
</dbReference>
<dbReference type="InterPro" id="IPR051912">
    <property type="entry name" value="Alkylbase_DNA_Glycosylase/TA"/>
</dbReference>
<evidence type="ECO:0000313" key="4">
    <source>
        <dbReference type="Proteomes" id="UP000633205"/>
    </source>
</evidence>
<protein>
    <recommendedName>
        <fullName evidence="5">3-methyladenine DNA glycosylase</fullName>
    </recommendedName>
</protein>
<dbReference type="GO" id="GO:0032131">
    <property type="term" value="F:alkylated DNA binding"/>
    <property type="evidence" value="ECO:0007669"/>
    <property type="project" value="TreeGrafter"/>
</dbReference>
<dbReference type="GO" id="GO:0006285">
    <property type="term" value="P:base-excision repair, AP site formation"/>
    <property type="evidence" value="ECO:0007669"/>
    <property type="project" value="TreeGrafter"/>
</dbReference>
<evidence type="ECO:0000256" key="2">
    <source>
        <dbReference type="ARBA" id="ARBA00023204"/>
    </source>
</evidence>
<comment type="caution">
    <text evidence="3">The sequence shown here is derived from an EMBL/GenBank/DDBJ whole genome shotgun (WGS) entry which is preliminary data.</text>
</comment>
<accession>A0A917DKY1</accession>
<dbReference type="PANTHER" id="PTHR43003:SF6">
    <property type="entry name" value="DNA GLYCOSYLASE"/>
    <property type="match status" value="1"/>
</dbReference>
<dbReference type="GO" id="GO:0006307">
    <property type="term" value="P:DNA alkylation repair"/>
    <property type="evidence" value="ECO:0007669"/>
    <property type="project" value="TreeGrafter"/>
</dbReference>
<dbReference type="PANTHER" id="PTHR43003">
    <property type="entry name" value="DNA-3-METHYLADENINE GLYCOSYLASE"/>
    <property type="match status" value="1"/>
</dbReference>
<dbReference type="EMBL" id="BMHO01000002">
    <property type="protein sequence ID" value="GGD45925.1"/>
    <property type="molecule type" value="Genomic_DNA"/>
</dbReference>